<dbReference type="EMBL" id="BGZK01002209">
    <property type="protein sequence ID" value="GBP91788.1"/>
    <property type="molecule type" value="Genomic_DNA"/>
</dbReference>
<comment type="caution">
    <text evidence="1">The sequence shown here is derived from an EMBL/GenBank/DDBJ whole genome shotgun (WGS) entry which is preliminary data.</text>
</comment>
<keyword evidence="2" id="KW-1185">Reference proteome</keyword>
<evidence type="ECO:0000313" key="2">
    <source>
        <dbReference type="Proteomes" id="UP000299102"/>
    </source>
</evidence>
<organism evidence="1 2">
    <name type="scientific">Eumeta variegata</name>
    <name type="common">Bagworm moth</name>
    <name type="synonym">Eumeta japonica</name>
    <dbReference type="NCBI Taxonomy" id="151549"/>
    <lineage>
        <taxon>Eukaryota</taxon>
        <taxon>Metazoa</taxon>
        <taxon>Ecdysozoa</taxon>
        <taxon>Arthropoda</taxon>
        <taxon>Hexapoda</taxon>
        <taxon>Insecta</taxon>
        <taxon>Pterygota</taxon>
        <taxon>Neoptera</taxon>
        <taxon>Endopterygota</taxon>
        <taxon>Lepidoptera</taxon>
        <taxon>Glossata</taxon>
        <taxon>Ditrysia</taxon>
        <taxon>Tineoidea</taxon>
        <taxon>Psychidae</taxon>
        <taxon>Oiketicinae</taxon>
        <taxon>Eumeta</taxon>
    </lineage>
</organism>
<proteinExistence type="predicted"/>
<protein>
    <submittedName>
        <fullName evidence="1">Uncharacterized protein</fullName>
    </submittedName>
</protein>
<reference evidence="1 2" key="1">
    <citation type="journal article" date="2019" name="Commun. Biol.">
        <title>The bagworm genome reveals a unique fibroin gene that provides high tensile strength.</title>
        <authorList>
            <person name="Kono N."/>
            <person name="Nakamura H."/>
            <person name="Ohtoshi R."/>
            <person name="Tomita M."/>
            <person name="Numata K."/>
            <person name="Arakawa K."/>
        </authorList>
    </citation>
    <scope>NUCLEOTIDE SEQUENCE [LARGE SCALE GENOMIC DNA]</scope>
</reference>
<name>A0A4C1ZVS9_EUMVA</name>
<gene>
    <name evidence="1" type="ORF">EVAR_65902_1</name>
</gene>
<dbReference type="AlphaFoldDB" id="A0A4C1ZVS9"/>
<sequence length="131" mass="14724">MRNYRRMLSPHLSVVVNTPYALVDVTVCNFLRMCLVGMKRLYPRWYEKNLALDLDSDSVFVLITIVVPFSFRSCSWFLSLPAFGTNPDFVLCPIFASVSDSALSSPSGSTLESRTGRRAGLKSVLIQNFFS</sequence>
<dbReference type="Proteomes" id="UP000299102">
    <property type="component" value="Unassembled WGS sequence"/>
</dbReference>
<evidence type="ECO:0000313" key="1">
    <source>
        <dbReference type="EMBL" id="GBP91788.1"/>
    </source>
</evidence>
<accession>A0A4C1ZVS9</accession>